<feature type="transmembrane region" description="Helical" evidence="13">
    <location>
        <begin position="36"/>
        <end position="56"/>
    </location>
</feature>
<comment type="function">
    <text evidence="11">Catalyzes the post-translational methylation of isoprenylated C-terminal cysteine residues.</text>
</comment>
<evidence type="ECO:0000313" key="15">
    <source>
        <dbReference type="Proteomes" id="UP001566132"/>
    </source>
</evidence>
<dbReference type="EC" id="2.1.1.100" evidence="4 13"/>
<dbReference type="PANTHER" id="PTHR12714:SF9">
    <property type="entry name" value="PROTEIN-S-ISOPRENYLCYSTEINE O-METHYLTRANSFERASE"/>
    <property type="match status" value="1"/>
</dbReference>
<keyword evidence="8 13" id="KW-0812">Transmembrane</keyword>
<evidence type="ECO:0000256" key="4">
    <source>
        <dbReference type="ARBA" id="ARBA00012151"/>
    </source>
</evidence>
<evidence type="ECO:0000256" key="10">
    <source>
        <dbReference type="ARBA" id="ARBA00023136"/>
    </source>
</evidence>
<evidence type="ECO:0000256" key="2">
    <source>
        <dbReference type="ARBA" id="ARBA00004141"/>
    </source>
</evidence>
<keyword evidence="5 13" id="KW-0489">Methyltransferase</keyword>
<dbReference type="PANTHER" id="PTHR12714">
    <property type="entry name" value="PROTEIN-S ISOPRENYLCYSTEINE O-METHYLTRANSFERASE"/>
    <property type="match status" value="1"/>
</dbReference>
<keyword evidence="7 13" id="KW-0949">S-adenosyl-L-methionine</keyword>
<evidence type="ECO:0000256" key="8">
    <source>
        <dbReference type="ARBA" id="ARBA00022692"/>
    </source>
</evidence>
<dbReference type="GO" id="GO:0005789">
    <property type="term" value="C:endoplasmic reticulum membrane"/>
    <property type="evidence" value="ECO:0007669"/>
    <property type="project" value="UniProtKB-SubCell"/>
</dbReference>
<evidence type="ECO:0000256" key="6">
    <source>
        <dbReference type="ARBA" id="ARBA00022679"/>
    </source>
</evidence>
<evidence type="ECO:0000256" key="1">
    <source>
        <dbReference type="ARBA" id="ARBA00001450"/>
    </source>
</evidence>
<evidence type="ECO:0000256" key="7">
    <source>
        <dbReference type="ARBA" id="ARBA00022691"/>
    </source>
</evidence>
<protein>
    <recommendedName>
        <fullName evidence="12 13">Protein-S-isoprenylcysteine O-methyltransferase</fullName>
        <ecNumber evidence="4 13">2.1.1.100</ecNumber>
    </recommendedName>
</protein>
<dbReference type="AlphaFoldDB" id="A0ABD1EMI2"/>
<dbReference type="Pfam" id="PF04140">
    <property type="entry name" value="ICMT"/>
    <property type="match status" value="1"/>
</dbReference>
<reference evidence="14 15" key="1">
    <citation type="submission" date="2024-05" db="EMBL/GenBank/DDBJ databases">
        <title>Genetic variation in Jamaican populations of the coffee berry borer (Hypothenemus hampei).</title>
        <authorList>
            <person name="Errbii M."/>
            <person name="Myrie A."/>
        </authorList>
    </citation>
    <scope>NUCLEOTIDE SEQUENCE [LARGE SCALE GENOMIC DNA]</scope>
    <source>
        <strain evidence="14">JA-Hopewell-2020-01-JO</strain>
        <tissue evidence="14">Whole body</tissue>
    </source>
</reference>
<feature type="transmembrane region" description="Helical" evidence="13">
    <location>
        <begin position="214"/>
        <end position="242"/>
    </location>
</feature>
<proteinExistence type="inferred from homology"/>
<keyword evidence="6" id="KW-0808">Transferase</keyword>
<evidence type="ECO:0000256" key="12">
    <source>
        <dbReference type="ARBA" id="ARBA00023656"/>
    </source>
</evidence>
<feature type="transmembrane region" description="Helical" evidence="13">
    <location>
        <begin position="88"/>
        <end position="109"/>
    </location>
</feature>
<evidence type="ECO:0000256" key="11">
    <source>
        <dbReference type="ARBA" id="ARBA00023572"/>
    </source>
</evidence>
<dbReference type="Gene3D" id="1.20.120.1630">
    <property type="match status" value="1"/>
</dbReference>
<dbReference type="InterPro" id="IPR007269">
    <property type="entry name" value="ICMT_MeTrfase"/>
</dbReference>
<evidence type="ECO:0000256" key="9">
    <source>
        <dbReference type="ARBA" id="ARBA00022989"/>
    </source>
</evidence>
<evidence type="ECO:0000313" key="14">
    <source>
        <dbReference type="EMBL" id="KAL1496963.1"/>
    </source>
</evidence>
<keyword evidence="15" id="KW-1185">Reference proteome</keyword>
<keyword evidence="13" id="KW-0256">Endoplasmic reticulum</keyword>
<gene>
    <name evidence="14" type="ORF">ABEB36_008006</name>
</gene>
<evidence type="ECO:0000256" key="13">
    <source>
        <dbReference type="RuleBase" id="RU362022"/>
    </source>
</evidence>
<comment type="subcellular location">
    <subcellularLocation>
        <location evidence="13">Endoplasmic reticulum membrane</location>
        <topology evidence="13">Multi-pass membrane protein</topology>
    </subcellularLocation>
    <subcellularLocation>
        <location evidence="2">Membrane</location>
        <topology evidence="2">Multi-pass membrane protein</topology>
    </subcellularLocation>
</comment>
<feature type="transmembrane region" description="Helical" evidence="13">
    <location>
        <begin position="63"/>
        <end position="82"/>
    </location>
</feature>
<dbReference type="InterPro" id="IPR025770">
    <property type="entry name" value="PPMT_MeTrfase"/>
</dbReference>
<comment type="similarity">
    <text evidence="3 13">Belongs to the class VI-like SAM-binding methyltransferase superfamily. Isoprenylcysteine carboxyl methyltransferase family.</text>
</comment>
<dbReference type="EMBL" id="JBDJPC010000006">
    <property type="protein sequence ID" value="KAL1496963.1"/>
    <property type="molecule type" value="Genomic_DNA"/>
</dbReference>
<keyword evidence="9 13" id="KW-1133">Transmembrane helix</keyword>
<dbReference type="Proteomes" id="UP001566132">
    <property type="component" value="Unassembled WGS sequence"/>
</dbReference>
<name>A0ABD1EMI2_HYPHA</name>
<comment type="caution">
    <text evidence="14">The sequence shown here is derived from an EMBL/GenBank/DDBJ whole genome shotgun (WGS) entry which is preliminary data.</text>
</comment>
<dbReference type="GO" id="GO:0032259">
    <property type="term" value="P:methylation"/>
    <property type="evidence" value="ECO:0007669"/>
    <property type="project" value="UniProtKB-KW"/>
</dbReference>
<sequence length="280" mass="32393">MGPHKRVSIEHFLGSFLLFTVMGTLNYQYNLKTFEVNAFIFAVSALIVFLCLRTFFTGDVFEISWRAALLGALFSLGFYIFFTCPPNIKVFGLYMAVMAFFHFSEFISMAYIQPNVVSTDSFILNHSPQYTIAAVSSWIEFFIETYFFPDLKQHFYISYIGFAVCIAGEFLRKLAIFTAGKSFHHLVQPQKSKDHILVTKGVYSIFRHPSYVGWFYWSIGTQLILVNPFCIPAYAIVSWMFFNSRIYIEEITLLNFFGQNYVDYQKRVGTGLPFIKGFQV</sequence>
<dbReference type="PROSITE" id="PS51564">
    <property type="entry name" value="SAM_ICMT"/>
    <property type="match status" value="1"/>
</dbReference>
<keyword evidence="10 13" id="KW-0472">Membrane</keyword>
<accession>A0ABD1EMI2</accession>
<organism evidence="14 15">
    <name type="scientific">Hypothenemus hampei</name>
    <name type="common">Coffee berry borer</name>
    <dbReference type="NCBI Taxonomy" id="57062"/>
    <lineage>
        <taxon>Eukaryota</taxon>
        <taxon>Metazoa</taxon>
        <taxon>Ecdysozoa</taxon>
        <taxon>Arthropoda</taxon>
        <taxon>Hexapoda</taxon>
        <taxon>Insecta</taxon>
        <taxon>Pterygota</taxon>
        <taxon>Neoptera</taxon>
        <taxon>Endopterygota</taxon>
        <taxon>Coleoptera</taxon>
        <taxon>Polyphaga</taxon>
        <taxon>Cucujiformia</taxon>
        <taxon>Curculionidae</taxon>
        <taxon>Scolytinae</taxon>
        <taxon>Hypothenemus</taxon>
    </lineage>
</organism>
<evidence type="ECO:0000256" key="3">
    <source>
        <dbReference type="ARBA" id="ARBA00009140"/>
    </source>
</evidence>
<evidence type="ECO:0000256" key="5">
    <source>
        <dbReference type="ARBA" id="ARBA00022603"/>
    </source>
</evidence>
<feature type="transmembrane region" description="Helical" evidence="13">
    <location>
        <begin position="154"/>
        <end position="171"/>
    </location>
</feature>
<dbReference type="GO" id="GO:0004671">
    <property type="term" value="F:protein C-terminal S-isoprenylcysteine carboxyl O-methyltransferase activity"/>
    <property type="evidence" value="ECO:0007669"/>
    <property type="project" value="UniProtKB-EC"/>
</dbReference>
<comment type="catalytic activity">
    <reaction evidence="1 13">
        <text>[protein]-C-terminal S-[(2E,6E)-farnesyl]-L-cysteine + S-adenosyl-L-methionine = [protein]-C-terminal S-[(2E,6E)-farnesyl]-L-cysteine methyl ester + S-adenosyl-L-homocysteine</text>
        <dbReference type="Rhea" id="RHEA:21672"/>
        <dbReference type="Rhea" id="RHEA-COMP:12125"/>
        <dbReference type="Rhea" id="RHEA-COMP:12126"/>
        <dbReference type="ChEBI" id="CHEBI:57856"/>
        <dbReference type="ChEBI" id="CHEBI:59789"/>
        <dbReference type="ChEBI" id="CHEBI:90510"/>
        <dbReference type="ChEBI" id="CHEBI:90511"/>
        <dbReference type="EC" id="2.1.1.100"/>
    </reaction>
</comment>
<feature type="transmembrane region" description="Helical" evidence="13">
    <location>
        <begin position="12"/>
        <end position="30"/>
    </location>
</feature>